<evidence type="ECO:0000256" key="3">
    <source>
        <dbReference type="ARBA" id="ARBA00022679"/>
    </source>
</evidence>
<evidence type="ECO:0000256" key="1">
    <source>
        <dbReference type="ARBA" id="ARBA00008361"/>
    </source>
</evidence>
<dbReference type="InterPro" id="IPR029063">
    <property type="entry name" value="SAM-dependent_MTases_sf"/>
</dbReference>
<dbReference type="Proteomes" id="UP000800235">
    <property type="component" value="Unassembled WGS sequence"/>
</dbReference>
<dbReference type="GO" id="GO:0032259">
    <property type="term" value="P:methylation"/>
    <property type="evidence" value="ECO:0007669"/>
    <property type="project" value="UniProtKB-KW"/>
</dbReference>
<reference evidence="5" key="1">
    <citation type="journal article" date="2020" name="Stud. Mycol.">
        <title>101 Dothideomycetes genomes: a test case for predicting lifestyles and emergence of pathogens.</title>
        <authorList>
            <person name="Haridas S."/>
            <person name="Albert R."/>
            <person name="Binder M."/>
            <person name="Bloem J."/>
            <person name="Labutti K."/>
            <person name="Salamov A."/>
            <person name="Andreopoulos B."/>
            <person name="Baker S."/>
            <person name="Barry K."/>
            <person name="Bills G."/>
            <person name="Bluhm B."/>
            <person name="Cannon C."/>
            <person name="Castanera R."/>
            <person name="Culley D."/>
            <person name="Daum C."/>
            <person name="Ezra D."/>
            <person name="Gonzalez J."/>
            <person name="Henrissat B."/>
            <person name="Kuo A."/>
            <person name="Liang C."/>
            <person name="Lipzen A."/>
            <person name="Lutzoni F."/>
            <person name="Magnuson J."/>
            <person name="Mondo S."/>
            <person name="Nolan M."/>
            <person name="Ohm R."/>
            <person name="Pangilinan J."/>
            <person name="Park H.-J."/>
            <person name="Ramirez L."/>
            <person name="Alfaro M."/>
            <person name="Sun H."/>
            <person name="Tritt A."/>
            <person name="Yoshinaga Y."/>
            <person name="Zwiers L.-H."/>
            <person name="Turgeon B."/>
            <person name="Goodwin S."/>
            <person name="Spatafora J."/>
            <person name="Crous P."/>
            <person name="Grigoriev I."/>
        </authorList>
    </citation>
    <scope>NUCLEOTIDE SEQUENCE</scope>
    <source>
        <strain evidence="5">CBS 130266</strain>
    </source>
</reference>
<dbReference type="SUPFAM" id="SSF53335">
    <property type="entry name" value="S-adenosyl-L-methionine-dependent methyltransferases"/>
    <property type="match status" value="1"/>
</dbReference>
<evidence type="ECO:0000259" key="4">
    <source>
        <dbReference type="Pfam" id="PF08241"/>
    </source>
</evidence>
<gene>
    <name evidence="5" type="ORF">EJ08DRAFT_387594</name>
</gene>
<evidence type="ECO:0000313" key="6">
    <source>
        <dbReference type="Proteomes" id="UP000800235"/>
    </source>
</evidence>
<feature type="domain" description="Methyltransferase type 11" evidence="4">
    <location>
        <begin position="53"/>
        <end position="144"/>
    </location>
</feature>
<dbReference type="PANTHER" id="PTHR44942">
    <property type="entry name" value="METHYLTRANSF_11 DOMAIN-CONTAINING PROTEIN"/>
    <property type="match status" value="1"/>
</dbReference>
<keyword evidence="6" id="KW-1185">Reference proteome</keyword>
<protein>
    <submittedName>
        <fullName evidence="5">S-adenosyl-L-methionine-dependent methyltransferase</fullName>
    </submittedName>
</protein>
<keyword evidence="3" id="KW-0808">Transferase</keyword>
<comment type="caution">
    <text evidence="5">The sequence shown here is derived from an EMBL/GenBank/DDBJ whole genome shotgun (WGS) entry which is preliminary data.</text>
</comment>
<dbReference type="CDD" id="cd02440">
    <property type="entry name" value="AdoMet_MTases"/>
    <property type="match status" value="1"/>
</dbReference>
<dbReference type="AlphaFoldDB" id="A0A9P4P1D2"/>
<sequence length="294" mass="33114">MAGSQQLAHEAVAGFAKGELYDQYRPSYPPEAVQTFLEALNVAGVDNNEKVILDLGAGTGKFTELLAAREENFKVIAVEPHGGMRQELAKKALPGVTIKDGLASSIPLQDGSIDAVVAAQSFHWFADLDSLKEIHRVLKPDGTLGMIWNVEDYNQCRDHKSTTTWESKLQDMVWAQPYDKPRFRHGKWRDVFEDQVKSTPFSILSSADPLFTLPLGEQEFKWTVRLKREEIWKRFRTLGQIAVLEGEKLDEVKTRFELFISNEEEEETGEGAIPLHGVTFLAWTSKVPDYVPPP</sequence>
<evidence type="ECO:0000313" key="5">
    <source>
        <dbReference type="EMBL" id="KAF2435033.1"/>
    </source>
</evidence>
<dbReference type="InterPro" id="IPR051052">
    <property type="entry name" value="Diverse_substrate_MTase"/>
</dbReference>
<dbReference type="Pfam" id="PF08241">
    <property type="entry name" value="Methyltransf_11"/>
    <property type="match status" value="1"/>
</dbReference>
<dbReference type="InterPro" id="IPR013216">
    <property type="entry name" value="Methyltransf_11"/>
</dbReference>
<dbReference type="EMBL" id="MU007014">
    <property type="protein sequence ID" value="KAF2435033.1"/>
    <property type="molecule type" value="Genomic_DNA"/>
</dbReference>
<dbReference type="PANTHER" id="PTHR44942:SF4">
    <property type="entry name" value="METHYLTRANSFERASE TYPE 11 DOMAIN-CONTAINING PROTEIN"/>
    <property type="match status" value="1"/>
</dbReference>
<dbReference type="OrthoDB" id="10027013at2759"/>
<accession>A0A9P4P1D2</accession>
<organism evidence="5 6">
    <name type="scientific">Tothia fuscella</name>
    <dbReference type="NCBI Taxonomy" id="1048955"/>
    <lineage>
        <taxon>Eukaryota</taxon>
        <taxon>Fungi</taxon>
        <taxon>Dikarya</taxon>
        <taxon>Ascomycota</taxon>
        <taxon>Pezizomycotina</taxon>
        <taxon>Dothideomycetes</taxon>
        <taxon>Pleosporomycetidae</taxon>
        <taxon>Venturiales</taxon>
        <taxon>Cylindrosympodiaceae</taxon>
        <taxon>Tothia</taxon>
    </lineage>
</organism>
<name>A0A9P4P1D2_9PEZI</name>
<comment type="similarity">
    <text evidence="1">Belongs to the methyltransferase superfamily.</text>
</comment>
<dbReference type="Gene3D" id="3.40.50.150">
    <property type="entry name" value="Vaccinia Virus protein VP39"/>
    <property type="match status" value="1"/>
</dbReference>
<evidence type="ECO:0000256" key="2">
    <source>
        <dbReference type="ARBA" id="ARBA00022603"/>
    </source>
</evidence>
<proteinExistence type="inferred from homology"/>
<keyword evidence="2 5" id="KW-0489">Methyltransferase</keyword>
<dbReference type="GO" id="GO:0008757">
    <property type="term" value="F:S-adenosylmethionine-dependent methyltransferase activity"/>
    <property type="evidence" value="ECO:0007669"/>
    <property type="project" value="InterPro"/>
</dbReference>